<keyword evidence="1" id="KW-1133">Transmembrane helix</keyword>
<protein>
    <submittedName>
        <fullName evidence="2">Uncharacterized protein</fullName>
    </submittedName>
</protein>
<reference evidence="2 3" key="1">
    <citation type="submission" date="2024-02" db="EMBL/GenBank/DDBJ databases">
        <title>High-quality chromosome-scale genome assembly of Pensacola bahiagrass (Paspalum notatum Flugge var. saurae).</title>
        <authorList>
            <person name="Vega J.M."/>
            <person name="Podio M."/>
            <person name="Orjuela J."/>
            <person name="Siena L.A."/>
            <person name="Pessino S.C."/>
            <person name="Combes M.C."/>
            <person name="Mariac C."/>
            <person name="Albertini E."/>
            <person name="Pupilli F."/>
            <person name="Ortiz J.P.A."/>
            <person name="Leblanc O."/>
        </authorList>
    </citation>
    <scope>NUCLEOTIDE SEQUENCE [LARGE SCALE GENOMIC DNA]</scope>
    <source>
        <strain evidence="2">R1</strain>
        <tissue evidence="2">Leaf</tissue>
    </source>
</reference>
<evidence type="ECO:0000256" key="1">
    <source>
        <dbReference type="SAM" id="Phobius"/>
    </source>
</evidence>
<keyword evidence="1" id="KW-0812">Transmembrane</keyword>
<keyword evidence="1" id="KW-0472">Membrane</keyword>
<dbReference type="Proteomes" id="UP001341281">
    <property type="component" value="Chromosome 04"/>
</dbReference>
<evidence type="ECO:0000313" key="3">
    <source>
        <dbReference type="Proteomes" id="UP001341281"/>
    </source>
</evidence>
<proteinExistence type="predicted"/>
<sequence length="143" mass="15219">MIYRNWSLLSSTVVIWGGVAAAGLAGIFLFGGTVQPESPVSSPRRGRYRYPGCALIRTGGVKRGVDPIDGSWIAVPRPSRAVELSSAACGGQIPRFSLGPSRTSISGRCYTAMSFWALIHALLKKFGILDAQPNVIADVVLDL</sequence>
<name>A0AAQ3WNX7_PASNO</name>
<feature type="transmembrane region" description="Helical" evidence="1">
    <location>
        <begin position="13"/>
        <end position="34"/>
    </location>
</feature>
<dbReference type="EMBL" id="CP144748">
    <property type="protein sequence ID" value="WVZ68608.1"/>
    <property type="molecule type" value="Genomic_DNA"/>
</dbReference>
<gene>
    <name evidence="2" type="ORF">U9M48_017529</name>
</gene>
<dbReference type="AlphaFoldDB" id="A0AAQ3WNX7"/>
<accession>A0AAQ3WNX7</accession>
<keyword evidence="3" id="KW-1185">Reference proteome</keyword>
<organism evidence="2 3">
    <name type="scientific">Paspalum notatum var. saurae</name>
    <dbReference type="NCBI Taxonomy" id="547442"/>
    <lineage>
        <taxon>Eukaryota</taxon>
        <taxon>Viridiplantae</taxon>
        <taxon>Streptophyta</taxon>
        <taxon>Embryophyta</taxon>
        <taxon>Tracheophyta</taxon>
        <taxon>Spermatophyta</taxon>
        <taxon>Magnoliopsida</taxon>
        <taxon>Liliopsida</taxon>
        <taxon>Poales</taxon>
        <taxon>Poaceae</taxon>
        <taxon>PACMAD clade</taxon>
        <taxon>Panicoideae</taxon>
        <taxon>Andropogonodae</taxon>
        <taxon>Paspaleae</taxon>
        <taxon>Paspalinae</taxon>
        <taxon>Paspalum</taxon>
    </lineage>
</organism>
<evidence type="ECO:0000313" key="2">
    <source>
        <dbReference type="EMBL" id="WVZ68608.1"/>
    </source>
</evidence>